<feature type="compositionally biased region" description="Polar residues" evidence="1">
    <location>
        <begin position="110"/>
        <end position="123"/>
    </location>
</feature>
<gene>
    <name evidence="2" type="ORF">CLCR_10830</name>
</gene>
<dbReference type="AlphaFoldDB" id="A0A1C1CW99"/>
<evidence type="ECO:0000313" key="2">
    <source>
        <dbReference type="EMBL" id="OCT52725.1"/>
    </source>
</evidence>
<name>A0A1C1CW99_9EURO</name>
<keyword evidence="3" id="KW-1185">Reference proteome</keyword>
<evidence type="ECO:0000256" key="1">
    <source>
        <dbReference type="SAM" id="MobiDB-lite"/>
    </source>
</evidence>
<comment type="caution">
    <text evidence="2">The sequence shown here is derived from an EMBL/GenBank/DDBJ whole genome shotgun (WGS) entry which is preliminary data.</text>
</comment>
<sequence>MAKTKQSNVAKANKPRSIHASYSKSGRGRKEAFKTRRDTIFRKGKELCDSTGAYFLGLIYQPHRQSYHVCVCKDEGDQMHEWPFAVEEFLATHHPPPIVTEVGAKGAAKTLNSGSPDEGSSASDSDRDTVIDLRTVETTKNQKQPPPRPTPLLQSFVTAHFPQNIAQFSPLLSRGDNFSELFRIEDPSVRS</sequence>
<dbReference type="OrthoDB" id="10657553at2759"/>
<evidence type="ECO:0008006" key="4">
    <source>
        <dbReference type="Google" id="ProtNLM"/>
    </source>
</evidence>
<dbReference type="EMBL" id="LGRB01000008">
    <property type="protein sequence ID" value="OCT52725.1"/>
    <property type="molecule type" value="Genomic_DNA"/>
</dbReference>
<organism evidence="2 3">
    <name type="scientific">Cladophialophora carrionii</name>
    <dbReference type="NCBI Taxonomy" id="86049"/>
    <lineage>
        <taxon>Eukaryota</taxon>
        <taxon>Fungi</taxon>
        <taxon>Dikarya</taxon>
        <taxon>Ascomycota</taxon>
        <taxon>Pezizomycotina</taxon>
        <taxon>Eurotiomycetes</taxon>
        <taxon>Chaetothyriomycetidae</taxon>
        <taxon>Chaetothyriales</taxon>
        <taxon>Herpotrichiellaceae</taxon>
        <taxon>Cladophialophora</taxon>
    </lineage>
</organism>
<protein>
    <recommendedName>
        <fullName evidence="4">MADS-box domain-containing protein</fullName>
    </recommendedName>
</protein>
<accession>A0A1C1CW99</accession>
<feature type="compositionally biased region" description="Polar residues" evidence="1">
    <location>
        <begin position="1"/>
        <end position="10"/>
    </location>
</feature>
<reference evidence="3" key="1">
    <citation type="submission" date="2015-07" db="EMBL/GenBank/DDBJ databases">
        <authorList>
            <person name="Teixeira M.M."/>
            <person name="Souza R.C."/>
            <person name="Almeida L.G."/>
            <person name="Vicente V.A."/>
            <person name="de Hoog S."/>
            <person name="Bocca A.L."/>
            <person name="de Almeida S.R."/>
            <person name="Vasconcelos A.T."/>
            <person name="Felipe M.S."/>
        </authorList>
    </citation>
    <scope>NUCLEOTIDE SEQUENCE [LARGE SCALE GENOMIC DNA]</scope>
    <source>
        <strain evidence="3">KSF</strain>
    </source>
</reference>
<proteinExistence type="predicted"/>
<dbReference type="VEuPathDB" id="FungiDB:CLCR_10830"/>
<dbReference type="Proteomes" id="UP000094526">
    <property type="component" value="Unassembled WGS sequence"/>
</dbReference>
<feature type="region of interest" description="Disordered" evidence="1">
    <location>
        <begin position="1"/>
        <end position="34"/>
    </location>
</feature>
<evidence type="ECO:0000313" key="3">
    <source>
        <dbReference type="Proteomes" id="UP000094526"/>
    </source>
</evidence>
<feature type="region of interest" description="Disordered" evidence="1">
    <location>
        <begin position="108"/>
        <end position="130"/>
    </location>
</feature>